<evidence type="ECO:0000256" key="8">
    <source>
        <dbReference type="ARBA" id="ARBA00023054"/>
    </source>
</evidence>
<protein>
    <recommendedName>
        <fullName evidence="5">Mitochondria-eating protein</fullName>
    </recommendedName>
    <alternativeName>
        <fullName evidence="12">Spermatogenesis-associated protein 18</fullName>
    </alternativeName>
</protein>
<keyword evidence="11" id="KW-0472">Membrane</keyword>
<dbReference type="EMBL" id="MRZV01000275">
    <property type="protein sequence ID" value="PIK53718.1"/>
    <property type="molecule type" value="Genomic_DNA"/>
</dbReference>
<keyword evidence="9" id="KW-0446">Lipid-binding</keyword>
<keyword evidence="16" id="KW-1185">Reference proteome</keyword>
<keyword evidence="8" id="KW-0175">Coiled coil</keyword>
<feature type="compositionally biased region" description="Basic and acidic residues" evidence="13">
    <location>
        <begin position="28"/>
        <end position="49"/>
    </location>
</feature>
<dbReference type="GO" id="GO:0008289">
    <property type="term" value="F:lipid binding"/>
    <property type="evidence" value="ECO:0007669"/>
    <property type="project" value="UniProtKB-KW"/>
</dbReference>
<evidence type="ECO:0000256" key="1">
    <source>
        <dbReference type="ARBA" id="ARBA00004294"/>
    </source>
</evidence>
<reference evidence="15 16" key="1">
    <citation type="journal article" date="2017" name="PLoS Biol.">
        <title>The sea cucumber genome provides insights into morphological evolution and visceral regeneration.</title>
        <authorList>
            <person name="Zhang X."/>
            <person name="Sun L."/>
            <person name="Yuan J."/>
            <person name="Sun Y."/>
            <person name="Gao Y."/>
            <person name="Zhang L."/>
            <person name="Li S."/>
            <person name="Dai H."/>
            <person name="Hamel J.F."/>
            <person name="Liu C."/>
            <person name="Yu Y."/>
            <person name="Liu S."/>
            <person name="Lin W."/>
            <person name="Guo K."/>
            <person name="Jin S."/>
            <person name="Xu P."/>
            <person name="Storey K.B."/>
            <person name="Huan P."/>
            <person name="Zhang T."/>
            <person name="Zhou Y."/>
            <person name="Zhang J."/>
            <person name="Lin C."/>
            <person name="Li X."/>
            <person name="Xing L."/>
            <person name="Huo D."/>
            <person name="Sun M."/>
            <person name="Wang L."/>
            <person name="Mercier A."/>
            <person name="Li F."/>
            <person name="Yang H."/>
            <person name="Xiang J."/>
        </authorList>
    </citation>
    <scope>NUCLEOTIDE SEQUENCE [LARGE SCALE GENOMIC DNA]</scope>
    <source>
        <strain evidence="15">Shaxun</strain>
        <tissue evidence="15">Muscle</tissue>
    </source>
</reference>
<evidence type="ECO:0000259" key="14">
    <source>
        <dbReference type="Pfam" id="PF16026"/>
    </source>
</evidence>
<feature type="domain" description="Mitochondria-eating protein C-terminal" evidence="14">
    <location>
        <begin position="68"/>
        <end position="270"/>
    </location>
</feature>
<evidence type="ECO:0000313" key="16">
    <source>
        <dbReference type="Proteomes" id="UP000230750"/>
    </source>
</evidence>
<dbReference type="AlphaFoldDB" id="A0A2G8L0E5"/>
<comment type="caution">
    <text evidence="15">The sequence shown here is derived from an EMBL/GenBank/DDBJ whole genome shotgun (WGS) entry which is preliminary data.</text>
</comment>
<gene>
    <name evidence="15" type="ORF">BSL78_09387</name>
</gene>
<dbReference type="InterPro" id="IPR031981">
    <property type="entry name" value="MIEAP_C"/>
</dbReference>
<dbReference type="GO" id="GO:0005759">
    <property type="term" value="C:mitochondrial matrix"/>
    <property type="evidence" value="ECO:0007669"/>
    <property type="project" value="UniProtKB-SubCell"/>
</dbReference>
<evidence type="ECO:0000256" key="13">
    <source>
        <dbReference type="SAM" id="MobiDB-lite"/>
    </source>
</evidence>
<comment type="subcellular location">
    <subcellularLocation>
        <location evidence="3">Cytoplasm</location>
    </subcellularLocation>
    <subcellularLocation>
        <location evidence="2">Mitochondrion matrix</location>
    </subcellularLocation>
    <subcellularLocation>
        <location evidence="1">Mitochondrion outer membrane</location>
    </subcellularLocation>
</comment>
<dbReference type="GO" id="GO:0005741">
    <property type="term" value="C:mitochondrial outer membrane"/>
    <property type="evidence" value="ECO:0007669"/>
    <property type="project" value="UniProtKB-SubCell"/>
</dbReference>
<dbReference type="OrthoDB" id="6047381at2759"/>
<evidence type="ECO:0000256" key="6">
    <source>
        <dbReference type="ARBA" id="ARBA00022490"/>
    </source>
</evidence>
<dbReference type="PANTHER" id="PTHR21771">
    <property type="entry name" value="MITOCHONDRIA-EATING PROTEIN-RELATED"/>
    <property type="match status" value="1"/>
</dbReference>
<name>A0A2G8L0E5_STIJA</name>
<proteinExistence type="inferred from homology"/>
<keyword evidence="10" id="KW-0496">Mitochondrion</keyword>
<dbReference type="PANTHER" id="PTHR21771:SF1">
    <property type="entry name" value="MITOCHONDRIA-EATING PROTEIN"/>
    <property type="match status" value="1"/>
</dbReference>
<dbReference type="GO" id="GO:0035694">
    <property type="term" value="P:mitochondrial protein catabolic process"/>
    <property type="evidence" value="ECO:0007669"/>
    <property type="project" value="InterPro"/>
</dbReference>
<evidence type="ECO:0000256" key="7">
    <source>
        <dbReference type="ARBA" id="ARBA00022787"/>
    </source>
</evidence>
<evidence type="ECO:0000256" key="3">
    <source>
        <dbReference type="ARBA" id="ARBA00004496"/>
    </source>
</evidence>
<dbReference type="InterPro" id="IPR026169">
    <property type="entry name" value="MIEAP"/>
</dbReference>
<evidence type="ECO:0000256" key="11">
    <source>
        <dbReference type="ARBA" id="ARBA00023136"/>
    </source>
</evidence>
<sequence>MKVSSYSDSRPSSGYSEQYNASLTNELAQERSLREAAEADRDKYQERQKSTYQQQTFIESRQRRDTLMKFDKLYTTQRLRSGLRSATAQKFERLEDKEELKDKLLFSVVVLSFRAAKETLAKIRHSVGTMLNLSGMVNSNGMNDLNKSTSADKTEKELYVFLQNLGDKFDMMPMVQEVRMKLNNALRNYSAWSSSPSLDDYIRRCVLLAWKLTILQPPLEAHYDMSSFNPHFHRRSPGSNPNSTDIKVYLWPSLIESDSTRCVYRGIVST</sequence>
<dbReference type="Proteomes" id="UP000230750">
    <property type="component" value="Unassembled WGS sequence"/>
</dbReference>
<organism evidence="15 16">
    <name type="scientific">Stichopus japonicus</name>
    <name type="common">Sea cucumber</name>
    <dbReference type="NCBI Taxonomy" id="307972"/>
    <lineage>
        <taxon>Eukaryota</taxon>
        <taxon>Metazoa</taxon>
        <taxon>Echinodermata</taxon>
        <taxon>Eleutherozoa</taxon>
        <taxon>Echinozoa</taxon>
        <taxon>Holothuroidea</taxon>
        <taxon>Aspidochirotacea</taxon>
        <taxon>Aspidochirotida</taxon>
        <taxon>Stichopodidae</taxon>
        <taxon>Apostichopus</taxon>
    </lineage>
</organism>
<keyword evidence="7" id="KW-1000">Mitochondrion outer membrane</keyword>
<evidence type="ECO:0000313" key="15">
    <source>
        <dbReference type="EMBL" id="PIK53718.1"/>
    </source>
</evidence>
<feature type="region of interest" description="Disordered" evidence="13">
    <location>
        <begin position="1"/>
        <end position="52"/>
    </location>
</feature>
<evidence type="ECO:0000256" key="5">
    <source>
        <dbReference type="ARBA" id="ARBA00019863"/>
    </source>
</evidence>
<evidence type="ECO:0000256" key="10">
    <source>
        <dbReference type="ARBA" id="ARBA00023128"/>
    </source>
</evidence>
<accession>A0A2G8L0E5</accession>
<dbReference type="GO" id="GO:0035695">
    <property type="term" value="P:mitophagy by internal vacuole formation"/>
    <property type="evidence" value="ECO:0007669"/>
    <property type="project" value="TreeGrafter"/>
</dbReference>
<evidence type="ECO:0000256" key="2">
    <source>
        <dbReference type="ARBA" id="ARBA00004305"/>
    </source>
</evidence>
<comment type="similarity">
    <text evidence="4">Belongs to the MIEAP family.</text>
</comment>
<evidence type="ECO:0000256" key="9">
    <source>
        <dbReference type="ARBA" id="ARBA00023121"/>
    </source>
</evidence>
<dbReference type="Pfam" id="PF16026">
    <property type="entry name" value="MIEAP"/>
    <property type="match status" value="1"/>
</dbReference>
<evidence type="ECO:0000256" key="4">
    <source>
        <dbReference type="ARBA" id="ARBA00008233"/>
    </source>
</evidence>
<evidence type="ECO:0000256" key="12">
    <source>
        <dbReference type="ARBA" id="ARBA00032687"/>
    </source>
</evidence>
<feature type="compositionally biased region" description="Low complexity" evidence="13">
    <location>
        <begin position="1"/>
        <end position="16"/>
    </location>
</feature>
<keyword evidence="6" id="KW-0963">Cytoplasm</keyword>
<feature type="compositionally biased region" description="Polar residues" evidence="13">
    <location>
        <begin position="17"/>
        <end position="27"/>
    </location>
</feature>